<dbReference type="EMBL" id="JAHRIN010072136">
    <property type="protein sequence ID" value="MEQ2216779.1"/>
    <property type="molecule type" value="Genomic_DNA"/>
</dbReference>
<sequence>MGKLGKKQMTYRANSDRKGRFAFPKDNWQETKILDIVIGKMPNLLTSKQPRSPSPRLKPVPVCQFRLKRMNRPIPFGFLSPPSCPYRDIKKTAAYKSCGLKLSEICFAVSTHPSSS</sequence>
<proteinExistence type="predicted"/>
<name>A0ABV0S909_9TELE</name>
<gene>
    <name evidence="1" type="ORF">XENOCAPTIV_022168</name>
</gene>
<dbReference type="Proteomes" id="UP001434883">
    <property type="component" value="Unassembled WGS sequence"/>
</dbReference>
<protein>
    <submittedName>
        <fullName evidence="1">Uncharacterized protein</fullName>
    </submittedName>
</protein>
<evidence type="ECO:0000313" key="2">
    <source>
        <dbReference type="Proteomes" id="UP001434883"/>
    </source>
</evidence>
<evidence type="ECO:0000313" key="1">
    <source>
        <dbReference type="EMBL" id="MEQ2216779.1"/>
    </source>
</evidence>
<reference evidence="1 2" key="1">
    <citation type="submission" date="2021-06" db="EMBL/GenBank/DDBJ databases">
        <authorList>
            <person name="Palmer J.M."/>
        </authorList>
    </citation>
    <scope>NUCLEOTIDE SEQUENCE [LARGE SCALE GENOMIC DNA]</scope>
    <source>
        <strain evidence="1 2">XC_2019</strain>
        <tissue evidence="1">Muscle</tissue>
    </source>
</reference>
<accession>A0ABV0S909</accession>
<keyword evidence="2" id="KW-1185">Reference proteome</keyword>
<organism evidence="1 2">
    <name type="scientific">Xenoophorus captivus</name>
    <dbReference type="NCBI Taxonomy" id="1517983"/>
    <lineage>
        <taxon>Eukaryota</taxon>
        <taxon>Metazoa</taxon>
        <taxon>Chordata</taxon>
        <taxon>Craniata</taxon>
        <taxon>Vertebrata</taxon>
        <taxon>Euteleostomi</taxon>
        <taxon>Actinopterygii</taxon>
        <taxon>Neopterygii</taxon>
        <taxon>Teleostei</taxon>
        <taxon>Neoteleostei</taxon>
        <taxon>Acanthomorphata</taxon>
        <taxon>Ovalentaria</taxon>
        <taxon>Atherinomorphae</taxon>
        <taxon>Cyprinodontiformes</taxon>
        <taxon>Goodeidae</taxon>
        <taxon>Xenoophorus</taxon>
    </lineage>
</organism>
<comment type="caution">
    <text evidence="1">The sequence shown here is derived from an EMBL/GenBank/DDBJ whole genome shotgun (WGS) entry which is preliminary data.</text>
</comment>